<keyword evidence="4" id="KW-1185">Reference proteome</keyword>
<dbReference type="GO" id="GO:0016491">
    <property type="term" value="F:oxidoreductase activity"/>
    <property type="evidence" value="ECO:0007669"/>
    <property type="project" value="UniProtKB-KW"/>
</dbReference>
<dbReference type="PROSITE" id="PS51257">
    <property type="entry name" value="PROKAR_LIPOPROTEIN"/>
    <property type="match status" value="1"/>
</dbReference>
<evidence type="ECO:0000256" key="1">
    <source>
        <dbReference type="ARBA" id="ARBA00023002"/>
    </source>
</evidence>
<accession>A0A5N6BCE4</accession>
<dbReference type="InterPro" id="IPR023210">
    <property type="entry name" value="NADP_OxRdtase_dom"/>
</dbReference>
<name>A0A5N6BCE4_9ACTN</name>
<dbReference type="GO" id="GO:0005737">
    <property type="term" value="C:cytoplasm"/>
    <property type="evidence" value="ECO:0007669"/>
    <property type="project" value="TreeGrafter"/>
</dbReference>
<organism evidence="3 4">
    <name type="scientific">Microbispora catharanthi</name>
    <dbReference type="NCBI Taxonomy" id="1712871"/>
    <lineage>
        <taxon>Bacteria</taxon>
        <taxon>Bacillati</taxon>
        <taxon>Actinomycetota</taxon>
        <taxon>Actinomycetes</taxon>
        <taxon>Streptosporangiales</taxon>
        <taxon>Streptosporangiaceae</taxon>
        <taxon>Microbispora</taxon>
    </lineage>
</organism>
<feature type="domain" description="NADP-dependent oxidoreductase" evidence="2">
    <location>
        <begin position="16"/>
        <end position="308"/>
    </location>
</feature>
<dbReference type="EMBL" id="VDMA02000028">
    <property type="protein sequence ID" value="KAB8178274.1"/>
    <property type="molecule type" value="Genomic_DNA"/>
</dbReference>
<proteinExistence type="predicted"/>
<sequence>MERRKLGAGGLTVSAVGLGCMGMSGGYGAVDRADCVTTIRRAVDLGVTLLDTADFYGGGENERLVGEAVRGRRADVVIATRGGVRSEVPGGPPRIVDGSPTYLRQACDASLARLGVDHVDVYYLGRADPRVPIEDSVGALAQLRTAGKIRHIGLSEVSAEVLRRAHAVQPISVLESEYSLWERHIEAEILPAARDLGVGLVAHSPLGKGFLTGTLPSPEHFGDGDQRRNHPRLQGDNFRHNQRMVAQARPIAQELGVPLSRLALAWLLSRGDDVVPIPGSRSLGHLHSNVAAAEIRLTERHIRLLEEIFQPGRVAGSRHPAHRRAAGVDKDG</sequence>
<dbReference type="RefSeq" id="WP_139579799.1">
    <property type="nucleotide sequence ID" value="NZ_VDMA02000028.1"/>
</dbReference>
<dbReference type="InterPro" id="IPR036812">
    <property type="entry name" value="NAD(P)_OxRdtase_dom_sf"/>
</dbReference>
<evidence type="ECO:0000313" key="3">
    <source>
        <dbReference type="EMBL" id="KAB8178274.1"/>
    </source>
</evidence>
<comment type="caution">
    <text evidence="3">The sequence shown here is derived from an EMBL/GenBank/DDBJ whole genome shotgun (WGS) entry which is preliminary data.</text>
</comment>
<reference evidence="3 4" key="1">
    <citation type="submission" date="2019-10" db="EMBL/GenBank/DDBJ databases">
        <title>Nonomuraea sp. nov., isolated from Phyllanthus amarus.</title>
        <authorList>
            <person name="Klykleung N."/>
            <person name="Tanasupawat S."/>
        </authorList>
    </citation>
    <scope>NUCLEOTIDE SEQUENCE [LARGE SCALE GENOMIC DNA]</scope>
    <source>
        <strain evidence="3 4">CR1-09</strain>
    </source>
</reference>
<dbReference type="AlphaFoldDB" id="A0A5N6BCE4"/>
<protein>
    <submittedName>
        <fullName evidence="3">Aldo/keto reductase</fullName>
    </submittedName>
</protein>
<dbReference type="PANTHER" id="PTHR43625">
    <property type="entry name" value="AFLATOXIN B1 ALDEHYDE REDUCTASE"/>
    <property type="match status" value="1"/>
</dbReference>
<gene>
    <name evidence="3" type="ORF">FH610_036485</name>
</gene>
<dbReference type="Gene3D" id="3.20.20.100">
    <property type="entry name" value="NADP-dependent oxidoreductase domain"/>
    <property type="match status" value="1"/>
</dbReference>
<evidence type="ECO:0000259" key="2">
    <source>
        <dbReference type="Pfam" id="PF00248"/>
    </source>
</evidence>
<evidence type="ECO:0000313" key="4">
    <source>
        <dbReference type="Proteomes" id="UP000313066"/>
    </source>
</evidence>
<dbReference type="Proteomes" id="UP000313066">
    <property type="component" value="Unassembled WGS sequence"/>
</dbReference>
<dbReference type="SUPFAM" id="SSF51430">
    <property type="entry name" value="NAD(P)-linked oxidoreductase"/>
    <property type="match status" value="1"/>
</dbReference>
<dbReference type="PANTHER" id="PTHR43625:SF40">
    <property type="entry name" value="ALDO-KETO REDUCTASE YAKC [NADP(+)]"/>
    <property type="match status" value="1"/>
</dbReference>
<keyword evidence="1" id="KW-0560">Oxidoreductase</keyword>
<dbReference type="Pfam" id="PF00248">
    <property type="entry name" value="Aldo_ket_red"/>
    <property type="match status" value="1"/>
</dbReference>
<dbReference type="InterPro" id="IPR050791">
    <property type="entry name" value="Aldo-Keto_reductase"/>
</dbReference>